<dbReference type="OrthoDB" id="9808602at2"/>
<feature type="domain" description="Bacterial sugar transferase" evidence="8">
    <location>
        <begin position="296"/>
        <end position="483"/>
    </location>
</feature>
<keyword evidence="10" id="KW-1185">Reference proteome</keyword>
<comment type="subcellular location">
    <subcellularLocation>
        <location evidence="1">Membrane</location>
        <topology evidence="1">Multi-pass membrane protein</topology>
    </subcellularLocation>
</comment>
<evidence type="ECO:0000313" key="9">
    <source>
        <dbReference type="EMBL" id="OON73471.1"/>
    </source>
</evidence>
<dbReference type="AlphaFoldDB" id="A0A1V4A350"/>
<evidence type="ECO:0000256" key="2">
    <source>
        <dbReference type="ARBA" id="ARBA00006464"/>
    </source>
</evidence>
<evidence type="ECO:0000256" key="3">
    <source>
        <dbReference type="ARBA" id="ARBA00022679"/>
    </source>
</evidence>
<keyword evidence="6 7" id="KW-0472">Membrane</keyword>
<dbReference type="NCBIfam" id="TIGR03025">
    <property type="entry name" value="EPS_sugtrans"/>
    <property type="match status" value="1"/>
</dbReference>
<dbReference type="PANTHER" id="PTHR30576:SF10">
    <property type="entry name" value="SLL5057 PROTEIN"/>
    <property type="match status" value="1"/>
</dbReference>
<feature type="transmembrane region" description="Helical" evidence="7">
    <location>
        <begin position="29"/>
        <end position="50"/>
    </location>
</feature>
<dbReference type="RefSeq" id="WP_077972353.1">
    <property type="nucleotide sequence ID" value="NZ_CP045178.1"/>
</dbReference>
<protein>
    <submittedName>
        <fullName evidence="9">Glycosyl transferase</fullName>
    </submittedName>
</protein>
<feature type="transmembrane region" description="Helical" evidence="7">
    <location>
        <begin position="116"/>
        <end position="138"/>
    </location>
</feature>
<evidence type="ECO:0000256" key="4">
    <source>
        <dbReference type="ARBA" id="ARBA00022692"/>
    </source>
</evidence>
<evidence type="ECO:0000256" key="6">
    <source>
        <dbReference type="ARBA" id="ARBA00023136"/>
    </source>
</evidence>
<feature type="transmembrane region" description="Helical" evidence="7">
    <location>
        <begin position="56"/>
        <end position="72"/>
    </location>
</feature>
<sequence length="489" mass="52980">MWHVQTPERSAPRVRTAPRGVPHGIKARWYLPAALFIDVAGTGFPVAVLFTTHFQPWPVPSAVATAGAWVAVRTARSRYTKRSLGESRGALPVLHDWLILVGVLAVVRAAGDLRHSQLICLAALLPALVATLFCRKFTYRHLARARRRAHGVTRVLLLGEPAAADDVAGYLAARTDHPYVVVGAVAVGAGELSSGIRVAARLGEQMPEAHGIDLMPVLGAALELEADVALVAPGRGLSGERLRRISWGLHDAGLELAISPGLLEVAVKRVETVSAAGMALLRIVPPVRRGMQPVLKAVMDRGGAILGLIVLSPLLLLVAAAVRGTSAGPVFYRSERIGQGGVPFLMWKFRSMHVNADARKAELAEQNENDGAMFKMRRDPRVTRVGRILRRTSLDELPQLINVAYGEMSLVGPRPPLADEVALYSDVERRRLNVRPGMTGLWQISGRSDLSWDETVALDLSYVDNWSFTSDVDVMARTLRAVVDGRGAY</sequence>
<dbReference type="Pfam" id="PF02397">
    <property type="entry name" value="Bac_transf"/>
    <property type="match status" value="1"/>
</dbReference>
<proteinExistence type="inferred from homology"/>
<evidence type="ECO:0000256" key="1">
    <source>
        <dbReference type="ARBA" id="ARBA00004141"/>
    </source>
</evidence>
<evidence type="ECO:0000256" key="5">
    <source>
        <dbReference type="ARBA" id="ARBA00022989"/>
    </source>
</evidence>
<dbReference type="STRING" id="83656.B1H18_27205"/>
<evidence type="ECO:0000256" key="7">
    <source>
        <dbReference type="SAM" id="Phobius"/>
    </source>
</evidence>
<dbReference type="GO" id="GO:0016780">
    <property type="term" value="F:phosphotransferase activity, for other substituted phosphate groups"/>
    <property type="evidence" value="ECO:0007669"/>
    <property type="project" value="TreeGrafter"/>
</dbReference>
<reference evidence="9 10" key="1">
    <citation type="submission" date="2017-02" db="EMBL/GenBank/DDBJ databases">
        <title>Draft Genome Sequence of Streptomyces tsukubaensis F601, a Producer of the immunosuppressant tacrolimus FK506.</title>
        <authorList>
            <person name="Zong G."/>
            <person name="Zhong C."/>
            <person name="Fu J."/>
            <person name="Qin R."/>
            <person name="Cao G."/>
        </authorList>
    </citation>
    <scope>NUCLEOTIDE SEQUENCE [LARGE SCALE GENOMIC DNA]</scope>
    <source>
        <strain evidence="9 10">F601</strain>
    </source>
</reference>
<dbReference type="PANTHER" id="PTHR30576">
    <property type="entry name" value="COLANIC BIOSYNTHESIS UDP-GLUCOSE LIPID CARRIER TRANSFERASE"/>
    <property type="match status" value="1"/>
</dbReference>
<accession>A0A1V4A350</accession>
<keyword evidence="3 9" id="KW-0808">Transferase</keyword>
<dbReference type="EMBL" id="MVFC01000031">
    <property type="protein sequence ID" value="OON73471.1"/>
    <property type="molecule type" value="Genomic_DNA"/>
</dbReference>
<dbReference type="GO" id="GO:0016020">
    <property type="term" value="C:membrane"/>
    <property type="evidence" value="ECO:0007669"/>
    <property type="project" value="UniProtKB-SubCell"/>
</dbReference>
<comment type="caution">
    <text evidence="9">The sequence shown here is derived from an EMBL/GenBank/DDBJ whole genome shotgun (WGS) entry which is preliminary data.</text>
</comment>
<dbReference type="InterPro" id="IPR017475">
    <property type="entry name" value="EPS_sugar_tfrase"/>
</dbReference>
<comment type="similarity">
    <text evidence="2">Belongs to the bacterial sugar transferase family.</text>
</comment>
<feature type="transmembrane region" description="Helical" evidence="7">
    <location>
        <begin position="298"/>
        <end position="322"/>
    </location>
</feature>
<feature type="transmembrane region" description="Helical" evidence="7">
    <location>
        <begin position="93"/>
        <end position="110"/>
    </location>
</feature>
<dbReference type="InterPro" id="IPR003362">
    <property type="entry name" value="Bact_transf"/>
</dbReference>
<evidence type="ECO:0000259" key="8">
    <source>
        <dbReference type="Pfam" id="PF02397"/>
    </source>
</evidence>
<dbReference type="Proteomes" id="UP000190539">
    <property type="component" value="Unassembled WGS sequence"/>
</dbReference>
<organism evidence="9 10">
    <name type="scientific">Streptomyces tsukubensis</name>
    <dbReference type="NCBI Taxonomy" id="83656"/>
    <lineage>
        <taxon>Bacteria</taxon>
        <taxon>Bacillati</taxon>
        <taxon>Actinomycetota</taxon>
        <taxon>Actinomycetes</taxon>
        <taxon>Kitasatosporales</taxon>
        <taxon>Streptomycetaceae</taxon>
        <taxon>Streptomyces</taxon>
    </lineage>
</organism>
<gene>
    <name evidence="9" type="ORF">B1H18_27205</name>
</gene>
<evidence type="ECO:0000313" key="10">
    <source>
        <dbReference type="Proteomes" id="UP000190539"/>
    </source>
</evidence>
<keyword evidence="4 7" id="KW-0812">Transmembrane</keyword>
<name>A0A1V4A350_9ACTN</name>
<keyword evidence="5 7" id="KW-1133">Transmembrane helix</keyword>